<sequence>MAGTAGVDYAWSHPGGAALKAAGKKFACRYLSNDSAKNLTKTEANDLTSHGVSCVVVWESTARRALSGEAGGAADAREARRQAADAGMPGDRPIYFAVDFDATPGQQAAIDSYLDGAAGILGRDRVGIYGGYYPVKRALDAHKAAWAWQTPAWSGGQWDERAHIRQGAQETIGGASCDLDTATAADFGQWKLGRGRG</sequence>
<comment type="caution">
    <text evidence="2">The sequence shown here is derived from an EMBL/GenBank/DDBJ whole genome shotgun (WGS) entry which is preliminary data.</text>
</comment>
<dbReference type="Pfam" id="PF08924">
    <property type="entry name" value="Rv2525c_GlyHyd-like"/>
    <property type="match status" value="1"/>
</dbReference>
<accession>A0A940MHH6</accession>
<protein>
    <submittedName>
        <fullName evidence="2">DUF1906 domain-containing protein</fullName>
    </submittedName>
</protein>
<dbReference type="Gene3D" id="3.20.20.80">
    <property type="entry name" value="Glycosidases"/>
    <property type="match status" value="1"/>
</dbReference>
<dbReference type="InterPro" id="IPR015020">
    <property type="entry name" value="Rv2525c-like_Glyco_Hydro-like"/>
</dbReference>
<reference evidence="2" key="1">
    <citation type="submission" date="2021-03" db="EMBL/GenBank/DDBJ databases">
        <title>Whole genome sequence of Streptomyces bomunensis MMS17-BM035.</title>
        <authorList>
            <person name="Lee J.H."/>
        </authorList>
    </citation>
    <scope>NUCLEOTIDE SEQUENCE</scope>
    <source>
        <strain evidence="2">MMS17-BM035</strain>
    </source>
</reference>
<evidence type="ECO:0000313" key="3">
    <source>
        <dbReference type="Proteomes" id="UP000670475"/>
    </source>
</evidence>
<evidence type="ECO:0000313" key="2">
    <source>
        <dbReference type="EMBL" id="MBP0458688.1"/>
    </source>
</evidence>
<dbReference type="SUPFAM" id="SSF51445">
    <property type="entry name" value="(Trans)glycosidases"/>
    <property type="match status" value="1"/>
</dbReference>
<dbReference type="RefSeq" id="WP_209340436.1">
    <property type="nucleotide sequence ID" value="NZ_JAGIQL010000049.1"/>
</dbReference>
<proteinExistence type="predicted"/>
<dbReference type="EMBL" id="JAGIQL010000049">
    <property type="protein sequence ID" value="MBP0458688.1"/>
    <property type="molecule type" value="Genomic_DNA"/>
</dbReference>
<evidence type="ECO:0000259" key="1">
    <source>
        <dbReference type="Pfam" id="PF08924"/>
    </source>
</evidence>
<dbReference type="AlphaFoldDB" id="A0A940MHH6"/>
<organism evidence="2 3">
    <name type="scientific">Streptomyces montanisoli</name>
    <dbReference type="NCBI Taxonomy" id="2798581"/>
    <lineage>
        <taxon>Bacteria</taxon>
        <taxon>Bacillati</taxon>
        <taxon>Actinomycetota</taxon>
        <taxon>Actinomycetes</taxon>
        <taxon>Kitasatosporales</taxon>
        <taxon>Streptomycetaceae</taxon>
        <taxon>Streptomyces</taxon>
    </lineage>
</organism>
<keyword evidence="3" id="KW-1185">Reference proteome</keyword>
<dbReference type="Proteomes" id="UP000670475">
    <property type="component" value="Unassembled WGS sequence"/>
</dbReference>
<feature type="domain" description="Rv2525c-like glycoside hydrolase-like" evidence="1">
    <location>
        <begin position="17"/>
        <end position="180"/>
    </location>
</feature>
<dbReference type="InterPro" id="IPR017853">
    <property type="entry name" value="GH"/>
</dbReference>
<name>A0A940MHH6_9ACTN</name>
<gene>
    <name evidence="2" type="ORF">JFN87_14415</name>
</gene>